<dbReference type="InterPro" id="IPR056919">
    <property type="entry name" value="Phage_TAC_18"/>
</dbReference>
<protein>
    <submittedName>
        <fullName evidence="1">Uncharacterized protein</fullName>
    </submittedName>
</protein>
<evidence type="ECO:0000313" key="1">
    <source>
        <dbReference type="EMBL" id="MFG1250597.1"/>
    </source>
</evidence>
<sequence length="77" mass="8895">MRNKVEPRPDLAFTWRAFHDLSGDRPVGMAVGRIPFTAIDRYATRFGIDARDDFERFMFLIRAMDVAFVEWAAKQAG</sequence>
<dbReference type="Pfam" id="PF23812">
    <property type="entry name" value="Phage_TAC_18"/>
    <property type="match status" value="1"/>
</dbReference>
<comment type="caution">
    <text evidence="1">The sequence shown here is derived from an EMBL/GenBank/DDBJ whole genome shotgun (WGS) entry which is preliminary data.</text>
</comment>
<reference evidence="1 2" key="1">
    <citation type="submission" date="2024-02" db="EMBL/GenBank/DDBJ databases">
        <title>Expansion and revision of Xanthobacter and proposal of Roseixanthobacter gen. nov.</title>
        <authorList>
            <person name="Soltysiak M.P.M."/>
            <person name="Jalihal A."/>
            <person name="Ory A."/>
            <person name="Chrisophersen C."/>
            <person name="Lee A.D."/>
            <person name="Boulton J."/>
            <person name="Springer M."/>
        </authorList>
    </citation>
    <scope>NUCLEOTIDE SEQUENCE [LARGE SCALE GENOMIC DNA]</scope>
    <source>
        <strain evidence="1 2">CB5</strain>
    </source>
</reference>
<gene>
    <name evidence="1" type="ORF">V5F30_00165</name>
</gene>
<proteinExistence type="predicted"/>
<keyword evidence="2" id="KW-1185">Reference proteome</keyword>
<dbReference type="EMBL" id="JBAFUR010000001">
    <property type="protein sequence ID" value="MFG1250597.1"/>
    <property type="molecule type" value="Genomic_DNA"/>
</dbReference>
<name>A0ABW6ZA08_9HYPH</name>
<accession>A0ABW6ZA08</accession>
<dbReference type="RefSeq" id="WP_394007057.1">
    <property type="nucleotide sequence ID" value="NZ_JBAFUR010000001.1"/>
</dbReference>
<dbReference type="Proteomes" id="UP001604043">
    <property type="component" value="Unassembled WGS sequence"/>
</dbReference>
<organism evidence="1 2">
    <name type="scientific">Xanthobacter aminoxidans</name>
    <dbReference type="NCBI Taxonomy" id="186280"/>
    <lineage>
        <taxon>Bacteria</taxon>
        <taxon>Pseudomonadati</taxon>
        <taxon>Pseudomonadota</taxon>
        <taxon>Alphaproteobacteria</taxon>
        <taxon>Hyphomicrobiales</taxon>
        <taxon>Xanthobacteraceae</taxon>
        <taxon>Xanthobacter</taxon>
    </lineage>
</organism>
<evidence type="ECO:0000313" key="2">
    <source>
        <dbReference type="Proteomes" id="UP001604043"/>
    </source>
</evidence>